<protein>
    <recommendedName>
        <fullName evidence="2">Peptidoglycan binding-like domain-containing protein</fullName>
    </recommendedName>
</protein>
<dbReference type="Proteomes" id="UP000563426">
    <property type="component" value="Unassembled WGS sequence"/>
</dbReference>
<dbReference type="SUPFAM" id="SSF56219">
    <property type="entry name" value="DNase I-like"/>
    <property type="match status" value="1"/>
</dbReference>
<dbReference type="Pfam" id="PF01471">
    <property type="entry name" value="PG_binding_1"/>
    <property type="match status" value="1"/>
</dbReference>
<accession>A0A7Y4KHL3</accession>
<dbReference type="AlphaFoldDB" id="A0A7Y4KHL3"/>
<dbReference type="InterPro" id="IPR036691">
    <property type="entry name" value="Endo/exonu/phosph_ase_sf"/>
</dbReference>
<dbReference type="InterPro" id="IPR002477">
    <property type="entry name" value="Peptidoglycan-bd-like"/>
</dbReference>
<feature type="region of interest" description="Disordered" evidence="1">
    <location>
        <begin position="1"/>
        <end position="31"/>
    </location>
</feature>
<dbReference type="Gene3D" id="3.60.10.10">
    <property type="entry name" value="Endonuclease/exonuclease/phosphatase"/>
    <property type="match status" value="1"/>
</dbReference>
<proteinExistence type="predicted"/>
<organism evidence="3 4">
    <name type="scientific">Corallococcus exercitus</name>
    <dbReference type="NCBI Taxonomy" id="2316736"/>
    <lineage>
        <taxon>Bacteria</taxon>
        <taxon>Pseudomonadati</taxon>
        <taxon>Myxococcota</taxon>
        <taxon>Myxococcia</taxon>
        <taxon>Myxococcales</taxon>
        <taxon>Cystobacterineae</taxon>
        <taxon>Myxococcaceae</taxon>
        <taxon>Corallococcus</taxon>
    </lineage>
</organism>
<dbReference type="InterPro" id="IPR036365">
    <property type="entry name" value="PGBD-like_sf"/>
</dbReference>
<dbReference type="EMBL" id="JABFJV010000052">
    <property type="protein sequence ID" value="NOK33955.1"/>
    <property type="molecule type" value="Genomic_DNA"/>
</dbReference>
<evidence type="ECO:0000313" key="4">
    <source>
        <dbReference type="Proteomes" id="UP000563426"/>
    </source>
</evidence>
<evidence type="ECO:0000313" key="3">
    <source>
        <dbReference type="EMBL" id="NOK33955.1"/>
    </source>
</evidence>
<dbReference type="InterPro" id="IPR036366">
    <property type="entry name" value="PGBDSf"/>
</dbReference>
<evidence type="ECO:0000259" key="2">
    <source>
        <dbReference type="Pfam" id="PF01471"/>
    </source>
</evidence>
<comment type="caution">
    <text evidence="3">The sequence shown here is derived from an EMBL/GenBank/DDBJ whole genome shotgun (WGS) entry which is preliminary data.</text>
</comment>
<gene>
    <name evidence="3" type="ORF">HMI49_12170</name>
</gene>
<feature type="domain" description="Peptidoglycan binding-like" evidence="2">
    <location>
        <begin position="28"/>
        <end position="85"/>
    </location>
</feature>
<name>A0A7Y4KHL3_9BACT</name>
<dbReference type="SUPFAM" id="SSF47090">
    <property type="entry name" value="PGBD-like"/>
    <property type="match status" value="1"/>
</dbReference>
<dbReference type="Gene3D" id="1.10.101.10">
    <property type="entry name" value="PGBD-like superfamily/PGBD"/>
    <property type="match status" value="1"/>
</dbReference>
<keyword evidence="4" id="KW-1185">Reference proteome</keyword>
<evidence type="ECO:0000256" key="1">
    <source>
        <dbReference type="SAM" id="MobiDB-lite"/>
    </source>
</evidence>
<reference evidence="3 4" key="1">
    <citation type="submission" date="2020-05" db="EMBL/GenBank/DDBJ databases">
        <authorList>
            <person name="Whitworth D."/>
        </authorList>
    </citation>
    <scope>NUCLEOTIDE SEQUENCE [LARGE SCALE GENOMIC DNA]</scope>
    <source>
        <strain evidence="3 4">AB043B</strain>
    </source>
</reference>
<dbReference type="RefSeq" id="WP_171434823.1">
    <property type="nucleotide sequence ID" value="NZ_JABFJV010000052.1"/>
</dbReference>
<sequence>MRLKPESQAQQRVAAQPQHPHRLGVGSSGPDVKRLEKKLIQHGLLKGRADDHFDTQTRAAVKQFERQNDFKHVDGVVGNGVWRRLELGAAHEGHVSEQKLAGARDTFRTVTINVKSNPVMDQAAVVHDVKRAASQGSLIGWNEISPDRYFKAIRDLGPGWGHYMPRDGGLRIPNPISWKKSEWKLQGEPGFLRTHHGKEEVSPNRYITWVKLKNKETGKTIVRMNTHLVSGAWSGNKPHKEWRQDMWNKHMDKLHDLVAHFEKKGYPVIVGGDFNRDSYKVLGNQVKYDNKLNVGTHGHSTYDYLMHTPNGSLKSHGANVDHGYRSDHDGVSVKYTIKG</sequence>